<dbReference type="PROSITE" id="PS50011">
    <property type="entry name" value="PROTEIN_KINASE_DOM"/>
    <property type="match status" value="1"/>
</dbReference>
<evidence type="ECO:0000259" key="3">
    <source>
        <dbReference type="PROSITE" id="PS50011"/>
    </source>
</evidence>
<reference evidence="4" key="1">
    <citation type="journal article" date="2021" name="Genome Biol. Evol.">
        <title>The assembled and annotated genome of the fairy-ring fungus Marasmius oreades.</title>
        <authorList>
            <person name="Hiltunen M."/>
            <person name="Ament-Velasquez S.L."/>
            <person name="Johannesson H."/>
        </authorList>
    </citation>
    <scope>NUCLEOTIDE SEQUENCE</scope>
    <source>
        <strain evidence="4">03SP1</strain>
    </source>
</reference>
<dbReference type="InterPro" id="IPR011009">
    <property type="entry name" value="Kinase-like_dom_sf"/>
</dbReference>
<evidence type="ECO:0000313" key="5">
    <source>
        <dbReference type="Proteomes" id="UP001049176"/>
    </source>
</evidence>
<evidence type="ECO:0000256" key="2">
    <source>
        <dbReference type="SAM" id="SignalP"/>
    </source>
</evidence>
<dbReference type="InterPro" id="IPR051681">
    <property type="entry name" value="Ser/Thr_Kinases-Pseudokinases"/>
</dbReference>
<dbReference type="RefSeq" id="XP_043002337.1">
    <property type="nucleotide sequence ID" value="XM_043160381.1"/>
</dbReference>
<keyword evidence="2" id="KW-0732">Signal</keyword>
<dbReference type="AlphaFoldDB" id="A0A9P7RMD8"/>
<dbReference type="PANTHER" id="PTHR44329:SF214">
    <property type="entry name" value="PROTEIN KINASE DOMAIN-CONTAINING PROTEIN"/>
    <property type="match status" value="1"/>
</dbReference>
<dbReference type="Pfam" id="PF07714">
    <property type="entry name" value="PK_Tyr_Ser-Thr"/>
    <property type="match status" value="1"/>
</dbReference>
<name>A0A9P7RMD8_9AGAR</name>
<proteinExistence type="predicted"/>
<feature type="domain" description="Protein kinase" evidence="3">
    <location>
        <begin position="237"/>
        <end position="436"/>
    </location>
</feature>
<dbReference type="GeneID" id="66072475"/>
<evidence type="ECO:0000313" key="4">
    <source>
        <dbReference type="EMBL" id="KAG7085866.1"/>
    </source>
</evidence>
<dbReference type="GO" id="GO:0005524">
    <property type="term" value="F:ATP binding"/>
    <property type="evidence" value="ECO:0007669"/>
    <property type="project" value="InterPro"/>
</dbReference>
<dbReference type="EMBL" id="CM032191">
    <property type="protein sequence ID" value="KAG7085866.1"/>
    <property type="molecule type" value="Genomic_DNA"/>
</dbReference>
<dbReference type="OrthoDB" id="122279at2759"/>
<accession>A0A9P7RMD8</accession>
<sequence>MYLLVGMVWWKVMCVTGSCHQDPALDATSRRMFRYKLLISPNARGRGSGEGPSPSVGRGGTHDKTRVYGTQNNNTGGGAQHNYSGEGQFINHGRNQNVNAGPGSFSINDDVARPVQNELELEDSQTTARTFGQNQVLNHRDGGRRNPFHRPTAPRKTLTDREILEWMNTIIGDENRLNRLLGLRETKAEWALEDMQRASYSPECNSSMKSSILDVILWLSEASGRCVQCHYNPNVEKVENGPASQGIFADMWRGRIGGSSEIVALKVVRPRHTPGLGEKLKANMREITKWRKLDHRNVLPFIGCFYLGTSTREICLVSPWMESGNLVDYLQINRPELWKRFSFAWDIAAGLEYLHGLDITHGNLKGTNVLITSDGEVACITDFGLVQILNAGGMSGYIRPTPWCAPEVLVEGSITQKSDIYAYGCVCHENVLLSTT</sequence>
<keyword evidence="5" id="KW-1185">Reference proteome</keyword>
<dbReference type="KEGG" id="more:E1B28_003399"/>
<feature type="chain" id="PRO_5040442375" description="Protein kinase domain-containing protein" evidence="2">
    <location>
        <begin position="20"/>
        <end position="436"/>
    </location>
</feature>
<dbReference type="GO" id="GO:0004674">
    <property type="term" value="F:protein serine/threonine kinase activity"/>
    <property type="evidence" value="ECO:0007669"/>
    <property type="project" value="TreeGrafter"/>
</dbReference>
<dbReference type="InterPro" id="IPR000719">
    <property type="entry name" value="Prot_kinase_dom"/>
</dbReference>
<gene>
    <name evidence="4" type="ORF">E1B28_003399</name>
</gene>
<dbReference type="PANTHER" id="PTHR44329">
    <property type="entry name" value="SERINE/THREONINE-PROTEIN KINASE TNNI3K-RELATED"/>
    <property type="match status" value="1"/>
</dbReference>
<feature type="region of interest" description="Disordered" evidence="1">
    <location>
        <begin position="42"/>
        <end position="80"/>
    </location>
</feature>
<evidence type="ECO:0000256" key="1">
    <source>
        <dbReference type="SAM" id="MobiDB-lite"/>
    </source>
</evidence>
<dbReference type="Gene3D" id="1.10.510.10">
    <property type="entry name" value="Transferase(Phosphotransferase) domain 1"/>
    <property type="match status" value="1"/>
</dbReference>
<dbReference type="Proteomes" id="UP001049176">
    <property type="component" value="Chromosome 11"/>
</dbReference>
<dbReference type="InterPro" id="IPR001245">
    <property type="entry name" value="Ser-Thr/Tyr_kinase_cat_dom"/>
</dbReference>
<dbReference type="SUPFAM" id="SSF56112">
    <property type="entry name" value="Protein kinase-like (PK-like)"/>
    <property type="match status" value="1"/>
</dbReference>
<organism evidence="4 5">
    <name type="scientific">Marasmius oreades</name>
    <name type="common">fairy-ring Marasmius</name>
    <dbReference type="NCBI Taxonomy" id="181124"/>
    <lineage>
        <taxon>Eukaryota</taxon>
        <taxon>Fungi</taxon>
        <taxon>Dikarya</taxon>
        <taxon>Basidiomycota</taxon>
        <taxon>Agaricomycotina</taxon>
        <taxon>Agaricomycetes</taxon>
        <taxon>Agaricomycetidae</taxon>
        <taxon>Agaricales</taxon>
        <taxon>Marasmiineae</taxon>
        <taxon>Marasmiaceae</taxon>
        <taxon>Marasmius</taxon>
    </lineage>
</organism>
<protein>
    <recommendedName>
        <fullName evidence="3">Protein kinase domain-containing protein</fullName>
    </recommendedName>
</protein>
<feature type="signal peptide" evidence="2">
    <location>
        <begin position="1"/>
        <end position="19"/>
    </location>
</feature>
<comment type="caution">
    <text evidence="4">The sequence shown here is derived from an EMBL/GenBank/DDBJ whole genome shotgun (WGS) entry which is preliminary data.</text>
</comment>